<comment type="caution">
    <text evidence="1">The sequence shown here is derived from an EMBL/GenBank/DDBJ whole genome shotgun (WGS) entry which is preliminary data.</text>
</comment>
<proteinExistence type="predicted"/>
<dbReference type="AlphaFoldDB" id="A0A396SBL8"/>
<keyword evidence="2" id="KW-1185">Reference proteome</keyword>
<evidence type="ECO:0000313" key="2">
    <source>
        <dbReference type="Proteomes" id="UP000265692"/>
    </source>
</evidence>
<name>A0A396SBL8_9BACL</name>
<sequence>MDSPEINDSNPKVFLNRHIENLANQDSYFSSDKEEKIGEQLKELLDKQLRIEHSLIKFHQVITHLMLNSKSATNILSGHLKMLQHAINRESNASAHNGELIKKLRNTSHSNTLKAVYVSGQPIAVCSLLDLDEHRRSATFLTPKNNMVVIDLAQINGVEFEQ</sequence>
<gene>
    <name evidence="1" type="ORF">D1B33_15160</name>
</gene>
<reference evidence="1 2" key="1">
    <citation type="submission" date="2018-08" db="EMBL/GenBank/DDBJ databases">
        <title>Lysinibacillus sp. YLB-03 draft genome sequence.</title>
        <authorList>
            <person name="Yu L."/>
        </authorList>
    </citation>
    <scope>NUCLEOTIDE SEQUENCE [LARGE SCALE GENOMIC DNA]</scope>
    <source>
        <strain evidence="1 2">YLB-03</strain>
    </source>
</reference>
<dbReference type="OrthoDB" id="2735747at2"/>
<dbReference type="RefSeq" id="WP_118877249.1">
    <property type="nucleotide sequence ID" value="NZ_QWEI01000010.1"/>
</dbReference>
<dbReference type="Proteomes" id="UP000265692">
    <property type="component" value="Unassembled WGS sequence"/>
</dbReference>
<accession>A0A396SBL8</accession>
<protein>
    <submittedName>
        <fullName evidence="1">Uncharacterized protein</fullName>
    </submittedName>
</protein>
<dbReference type="EMBL" id="QWEI01000010">
    <property type="protein sequence ID" value="RHW33385.1"/>
    <property type="molecule type" value="Genomic_DNA"/>
</dbReference>
<organism evidence="1 2">
    <name type="scientific">Ureibacillus yapensis</name>
    <dbReference type="NCBI Taxonomy" id="2304605"/>
    <lineage>
        <taxon>Bacteria</taxon>
        <taxon>Bacillati</taxon>
        <taxon>Bacillota</taxon>
        <taxon>Bacilli</taxon>
        <taxon>Bacillales</taxon>
        <taxon>Caryophanaceae</taxon>
        <taxon>Ureibacillus</taxon>
    </lineage>
</organism>
<evidence type="ECO:0000313" key="1">
    <source>
        <dbReference type="EMBL" id="RHW33385.1"/>
    </source>
</evidence>